<evidence type="ECO:0000256" key="1">
    <source>
        <dbReference type="ARBA" id="ARBA00008857"/>
    </source>
</evidence>
<name>A0ABS1T2S2_9GAMM</name>
<evidence type="ECO:0000256" key="4">
    <source>
        <dbReference type="ARBA" id="ARBA00023172"/>
    </source>
</evidence>
<keyword evidence="3" id="KW-0238">DNA-binding</keyword>
<dbReference type="InterPro" id="IPR010998">
    <property type="entry name" value="Integrase_recombinase_N"/>
</dbReference>
<dbReference type="EMBL" id="JAESVD010000007">
    <property type="protein sequence ID" value="MBL4914102.1"/>
    <property type="molecule type" value="Genomic_DNA"/>
</dbReference>
<evidence type="ECO:0000313" key="7">
    <source>
        <dbReference type="Proteomes" id="UP000604898"/>
    </source>
</evidence>
<sequence>MIKYFISIFSLIISWIFLQNDHKKLIPRSKKNKRKKNCYQLRDEFIKSKICFGKITKKTADDYYYIITLILDLFGHPDLNEMDRENAEIIRNALRQYPKNKSKYKEFNSLVGFDVIYKNIELKKETLSPRSIRKIINAFSGFSEWCVSHEHINKNYFYKLQTLPPRHDDVRYEFSDEQLSLIFKMEQYIKEEFKHPYYYWLPLLLRFTGARLNELCQLLKGDIVLKDGIYCIEIREQLQEQSVKNKSSTRTVPLHKAIIERGFINFVEQCNSDRVFPELPLVRGYYSHNASKWFSRRREKLGLSKGLDAHSFRHSFVNELKQKGIKIEIIKCIVGHSNNCITLDIYGKQYPPKTLIKVINNISDSHVKHIKPYNI</sequence>
<comment type="similarity">
    <text evidence="1">Belongs to the 'phage' integrase family.</text>
</comment>
<dbReference type="Gene3D" id="1.10.443.10">
    <property type="entry name" value="Intergrase catalytic core"/>
    <property type="match status" value="1"/>
</dbReference>
<dbReference type="PANTHER" id="PTHR30349">
    <property type="entry name" value="PHAGE INTEGRASE-RELATED"/>
    <property type="match status" value="1"/>
</dbReference>
<dbReference type="Pfam" id="PF00589">
    <property type="entry name" value="Phage_integrase"/>
    <property type="match status" value="1"/>
</dbReference>
<gene>
    <name evidence="6" type="ORF">JMA39_13345</name>
</gene>
<dbReference type="SUPFAM" id="SSF56349">
    <property type="entry name" value="DNA breaking-rejoining enzymes"/>
    <property type="match status" value="1"/>
</dbReference>
<dbReference type="InterPro" id="IPR011010">
    <property type="entry name" value="DNA_brk_join_enz"/>
</dbReference>
<keyword evidence="4" id="KW-0233">DNA recombination</keyword>
<organism evidence="6 7">
    <name type="scientific">Shewanella schlegeliana</name>
    <dbReference type="NCBI Taxonomy" id="190308"/>
    <lineage>
        <taxon>Bacteria</taxon>
        <taxon>Pseudomonadati</taxon>
        <taxon>Pseudomonadota</taxon>
        <taxon>Gammaproteobacteria</taxon>
        <taxon>Alteromonadales</taxon>
        <taxon>Shewanellaceae</taxon>
        <taxon>Shewanella</taxon>
    </lineage>
</organism>
<evidence type="ECO:0000256" key="3">
    <source>
        <dbReference type="ARBA" id="ARBA00023125"/>
    </source>
</evidence>
<dbReference type="Proteomes" id="UP000604898">
    <property type="component" value="Unassembled WGS sequence"/>
</dbReference>
<dbReference type="InterPro" id="IPR050090">
    <property type="entry name" value="Tyrosine_recombinase_XerCD"/>
</dbReference>
<reference evidence="6 7" key="1">
    <citation type="submission" date="2021-01" db="EMBL/GenBank/DDBJ databases">
        <title>Genome sequence of Shewanella schlegeliana JCM 11561.</title>
        <authorList>
            <person name="Zhang H."/>
            <person name="Li C."/>
        </authorList>
    </citation>
    <scope>NUCLEOTIDE SEQUENCE [LARGE SCALE GENOMIC DNA]</scope>
    <source>
        <strain evidence="6 7">JCM 11561</strain>
    </source>
</reference>
<feature type="domain" description="Tyr recombinase" evidence="5">
    <location>
        <begin position="169"/>
        <end position="360"/>
    </location>
</feature>
<keyword evidence="7" id="KW-1185">Reference proteome</keyword>
<dbReference type="CDD" id="cd01184">
    <property type="entry name" value="INT_C_like_1"/>
    <property type="match status" value="1"/>
</dbReference>
<dbReference type="InterPro" id="IPR002104">
    <property type="entry name" value="Integrase_catalytic"/>
</dbReference>
<accession>A0ABS1T2S2</accession>
<dbReference type="Gene3D" id="1.10.150.130">
    <property type="match status" value="1"/>
</dbReference>
<protein>
    <submittedName>
        <fullName evidence="6">Site-specific integrase</fullName>
    </submittedName>
</protein>
<dbReference type="PROSITE" id="PS51898">
    <property type="entry name" value="TYR_RECOMBINASE"/>
    <property type="match status" value="1"/>
</dbReference>
<comment type="caution">
    <text evidence="6">The sequence shown here is derived from an EMBL/GenBank/DDBJ whole genome shotgun (WGS) entry which is preliminary data.</text>
</comment>
<proteinExistence type="inferred from homology"/>
<evidence type="ECO:0000313" key="6">
    <source>
        <dbReference type="EMBL" id="MBL4914102.1"/>
    </source>
</evidence>
<dbReference type="InterPro" id="IPR013762">
    <property type="entry name" value="Integrase-like_cat_sf"/>
</dbReference>
<evidence type="ECO:0000259" key="5">
    <source>
        <dbReference type="PROSITE" id="PS51898"/>
    </source>
</evidence>
<keyword evidence="2" id="KW-0229">DNA integration</keyword>
<dbReference type="PANTHER" id="PTHR30349:SF41">
    <property type="entry name" value="INTEGRASE_RECOMBINASE PROTEIN MJ0367-RELATED"/>
    <property type="match status" value="1"/>
</dbReference>
<evidence type="ECO:0000256" key="2">
    <source>
        <dbReference type="ARBA" id="ARBA00022908"/>
    </source>
</evidence>
<dbReference type="RefSeq" id="WP_202722362.1">
    <property type="nucleotide sequence ID" value="NZ_JAESVD010000007.1"/>
</dbReference>